<comment type="similarity">
    <text evidence="1">Belongs to the ZC2HC1 family.</text>
</comment>
<evidence type="ECO:0000313" key="11">
    <source>
        <dbReference type="Proteomes" id="UP000694428"/>
    </source>
</evidence>
<dbReference type="PANTHER" id="PTHR14649">
    <property type="entry name" value="ZINC FINGER C2HC DOMAIN-CONTAINING PROTEIN 1C"/>
    <property type="match status" value="1"/>
</dbReference>
<evidence type="ECO:0000313" key="10">
    <source>
        <dbReference type="Ensembl" id="ENSPSTP00000020426.1"/>
    </source>
</evidence>
<reference evidence="10" key="1">
    <citation type="submission" date="2025-08" db="UniProtKB">
        <authorList>
            <consortium name="Ensembl"/>
        </authorList>
    </citation>
    <scope>IDENTIFICATION</scope>
</reference>
<organism evidence="10 11">
    <name type="scientific">Pavo cristatus</name>
    <name type="common">Indian peafowl</name>
    <name type="synonym">Blue peafowl</name>
    <dbReference type="NCBI Taxonomy" id="9049"/>
    <lineage>
        <taxon>Eukaryota</taxon>
        <taxon>Metazoa</taxon>
        <taxon>Chordata</taxon>
        <taxon>Craniata</taxon>
        <taxon>Vertebrata</taxon>
        <taxon>Euteleostomi</taxon>
        <taxon>Archelosauria</taxon>
        <taxon>Archosauria</taxon>
        <taxon>Dinosauria</taxon>
        <taxon>Saurischia</taxon>
        <taxon>Theropoda</taxon>
        <taxon>Coelurosauria</taxon>
        <taxon>Aves</taxon>
        <taxon>Neognathae</taxon>
        <taxon>Galloanserae</taxon>
        <taxon>Galliformes</taxon>
        <taxon>Phasianidae</taxon>
        <taxon>Phasianinae</taxon>
        <taxon>Pavo</taxon>
    </lineage>
</organism>
<feature type="domain" description="C2HC/C3H-type" evidence="9">
    <location>
        <begin position="486"/>
        <end position="515"/>
    </location>
</feature>
<proteinExistence type="inferred from homology"/>
<evidence type="ECO:0000256" key="8">
    <source>
        <dbReference type="SAM" id="MobiDB-lite"/>
    </source>
</evidence>
<evidence type="ECO:0000259" key="9">
    <source>
        <dbReference type="PROSITE" id="PS52027"/>
    </source>
</evidence>
<evidence type="ECO:0000256" key="3">
    <source>
        <dbReference type="ARBA" id="ARBA00022771"/>
    </source>
</evidence>
<keyword evidence="4" id="KW-0862">Zinc</keyword>
<dbReference type="AlphaFoldDB" id="A0A8C9FU65"/>
<evidence type="ECO:0000256" key="1">
    <source>
        <dbReference type="ARBA" id="ARBA00010843"/>
    </source>
</evidence>
<feature type="region of interest" description="Disordered" evidence="8">
    <location>
        <begin position="159"/>
        <end position="179"/>
    </location>
</feature>
<sequence length="524" mass="58842">GPGQPDLAIHIPVHCRGVALFPCVDSVVAAAKLPVTDSYDSEVSVHQSPLEHLKNSCQHEFLSDKEKSLKNPCAQKSRSYSYSLSAESNKHSSQHGGCSSAGLQNKHLASQVKTLPSKSVAKRKEGVDRSCPLKPIFHHRTGSLPAVNTGQLGSSPYMEEALNSKTSSKSKGRHLPGKPQLAAVLPPWTAEPKQSDSSLYRRDLAYILRLEADGQTLEEEIRKKEALLREKLRRTKEELRRIQREKELMEAEERRVRAVERTRRRKAMWHPGEENIRFAIRMGDGEFSGVQSAEFTVPKTGTTLHPQELAMGKLKKERLVASNNKIRDRIPAQGLASCSELALKHGPSSSALSDCGDRLPAEMLYMQAASPTEQGELGQCSFCGRKFLCTRLNKHMSICSKSQGSKRKMFDSSKARARGTDLEEFQQWKTEEHNPATNKPPRRNNWRQNHEAFIQTLRHARQVQQVLSKGGKVSDLPPLPPIENPDYTACPYCRRRFAPQVAETHIPKCKNIKNRPPFPPQRKR</sequence>
<evidence type="ECO:0000256" key="7">
    <source>
        <dbReference type="SAM" id="Coils"/>
    </source>
</evidence>
<evidence type="ECO:0000256" key="6">
    <source>
        <dbReference type="PROSITE-ProRule" id="PRU01371"/>
    </source>
</evidence>
<evidence type="ECO:0000256" key="5">
    <source>
        <dbReference type="ARBA" id="ARBA00023054"/>
    </source>
</evidence>
<evidence type="ECO:0000256" key="2">
    <source>
        <dbReference type="ARBA" id="ARBA00022723"/>
    </source>
</evidence>
<name>A0A8C9FU65_PAVCR</name>
<keyword evidence="11" id="KW-1185">Reference proteome</keyword>
<dbReference type="Ensembl" id="ENSPSTT00000021426.1">
    <property type="protein sequence ID" value="ENSPSTP00000020426.1"/>
    <property type="gene ID" value="ENSPSTG00000014817.1"/>
</dbReference>
<dbReference type="InterPro" id="IPR049899">
    <property type="entry name" value="Znf_C2HC_C3H"/>
</dbReference>
<keyword evidence="3 6" id="KW-0863">Zinc-finger</keyword>
<dbReference type="Proteomes" id="UP000694428">
    <property type="component" value="Unplaced"/>
</dbReference>
<evidence type="ECO:0000256" key="4">
    <source>
        <dbReference type="ARBA" id="ARBA00022833"/>
    </source>
</evidence>
<dbReference type="PROSITE" id="PS52027">
    <property type="entry name" value="ZF_C2HC_C3H"/>
    <property type="match status" value="2"/>
</dbReference>
<accession>A0A8C9FU65</accession>
<dbReference type="GO" id="GO:0008270">
    <property type="term" value="F:zinc ion binding"/>
    <property type="evidence" value="ECO:0007669"/>
    <property type="project" value="UniProtKB-KW"/>
</dbReference>
<feature type="domain" description="C2HC/C3H-type" evidence="9">
    <location>
        <begin position="376"/>
        <end position="405"/>
    </location>
</feature>
<keyword evidence="5 7" id="KW-0175">Coiled coil</keyword>
<feature type="coiled-coil region" evidence="7">
    <location>
        <begin position="207"/>
        <end position="262"/>
    </location>
</feature>
<dbReference type="Pfam" id="PF13913">
    <property type="entry name" value="zf-C2HC_2"/>
    <property type="match status" value="2"/>
</dbReference>
<dbReference type="PANTHER" id="PTHR14649:SF1">
    <property type="entry name" value="ZINC FINGER C2HC DOMAIN-CONTAINING PROTEIN 1C"/>
    <property type="match status" value="1"/>
</dbReference>
<keyword evidence="2" id="KW-0479">Metal-binding</keyword>
<dbReference type="InterPro" id="IPR026104">
    <property type="entry name" value="ZNF_C2HC_dom_1C"/>
</dbReference>
<protein>
    <submittedName>
        <fullName evidence="10">Zinc finger C2HC-type containing 1C</fullName>
    </submittedName>
</protein>
<reference evidence="10" key="2">
    <citation type="submission" date="2025-09" db="UniProtKB">
        <authorList>
            <consortium name="Ensembl"/>
        </authorList>
    </citation>
    <scope>IDENTIFICATION</scope>
</reference>